<comment type="caution">
    <text evidence="1">The sequence shown here is derived from an EMBL/GenBank/DDBJ whole genome shotgun (WGS) entry which is preliminary data.</text>
</comment>
<dbReference type="STRING" id="1895771.BGO89_06160"/>
<accession>A0A1M3KZW1</accession>
<name>A0A1M3KZW1_9BACT</name>
<proteinExistence type="predicted"/>
<gene>
    <name evidence="1" type="ORF">BGO89_06160</name>
</gene>
<evidence type="ECO:0000313" key="2">
    <source>
        <dbReference type="Proteomes" id="UP000184233"/>
    </source>
</evidence>
<dbReference type="EMBL" id="MKVH01000020">
    <property type="protein sequence ID" value="OJX57980.1"/>
    <property type="molecule type" value="Genomic_DNA"/>
</dbReference>
<sequence>MPTILPMRALQMQAHADVGLPHTPCTTHDRIHRRQEIQADNSVLNNCSTHQRITDDTLLDKDVLHLFRGFLLALGMKAQPCGE</sequence>
<dbReference type="Proteomes" id="UP000184233">
    <property type="component" value="Unassembled WGS sequence"/>
</dbReference>
<reference evidence="1 2" key="1">
    <citation type="submission" date="2016-09" db="EMBL/GenBank/DDBJ databases">
        <title>Genome-resolved meta-omics ties microbial dynamics to process performance in biotechnology for thiocyanate degradation.</title>
        <authorList>
            <person name="Kantor R.S."/>
            <person name="Huddy R.J."/>
            <person name="Iyer R."/>
            <person name="Thomas B.C."/>
            <person name="Brown C.T."/>
            <person name="Anantharaman K."/>
            <person name="Tringe S."/>
            <person name="Hettich R.L."/>
            <person name="Harrison S.T."/>
            <person name="Banfield J.F."/>
        </authorList>
    </citation>
    <scope>NUCLEOTIDE SEQUENCE [LARGE SCALE GENOMIC DNA]</scope>
    <source>
        <strain evidence="1">59-99</strain>
    </source>
</reference>
<organism evidence="1 2">
    <name type="scientific">Candidatus Kapaibacterium thiocyanatum</name>
    <dbReference type="NCBI Taxonomy" id="1895771"/>
    <lineage>
        <taxon>Bacteria</taxon>
        <taxon>Pseudomonadati</taxon>
        <taxon>Candidatus Kapaibacteriota</taxon>
        <taxon>Candidatus Kapaibacteriia</taxon>
        <taxon>Candidatus Kapaibacteriales</taxon>
        <taxon>Candidatus Kapaibacteriaceae</taxon>
        <taxon>Candidatus Kapaibacterium</taxon>
    </lineage>
</organism>
<protein>
    <submittedName>
        <fullName evidence="1">Uncharacterized protein</fullName>
    </submittedName>
</protein>
<dbReference type="AlphaFoldDB" id="A0A1M3KZW1"/>
<evidence type="ECO:0000313" key="1">
    <source>
        <dbReference type="EMBL" id="OJX57980.1"/>
    </source>
</evidence>